<accession>A0AAX1XN11</accession>
<dbReference type="Proteomes" id="UP000283878">
    <property type="component" value="Unassembled WGS sequence"/>
</dbReference>
<organism evidence="2 3">
    <name type="scientific">Vibrio diabolicus</name>
    <dbReference type="NCBI Taxonomy" id="50719"/>
    <lineage>
        <taxon>Bacteria</taxon>
        <taxon>Pseudomonadati</taxon>
        <taxon>Pseudomonadota</taxon>
        <taxon>Gammaproteobacteria</taxon>
        <taxon>Vibrionales</taxon>
        <taxon>Vibrionaceae</taxon>
        <taxon>Vibrio</taxon>
        <taxon>Vibrio diabolicus subgroup</taxon>
    </lineage>
</organism>
<dbReference type="EMBL" id="PKPZ01000009">
    <property type="protein sequence ID" value="RPB39750.1"/>
    <property type="molecule type" value="Genomic_DNA"/>
</dbReference>
<evidence type="ECO:0000313" key="2">
    <source>
        <dbReference type="EMBL" id="RPB39750.1"/>
    </source>
</evidence>
<evidence type="ECO:0000256" key="1">
    <source>
        <dbReference type="SAM" id="MobiDB-lite"/>
    </source>
</evidence>
<reference evidence="2 3" key="1">
    <citation type="journal article" date="2018" name="AMB Express">
        <title>Occurrence and significance of pathogenicity and fitness islands in environmental vibrios.</title>
        <authorList>
            <person name="Klein S."/>
            <person name="Pipes S."/>
            <person name="Lovell C.R."/>
        </authorList>
    </citation>
    <scope>NUCLEOTIDE SEQUENCE [LARGE SCALE GENOMIC DNA]</scope>
    <source>
        <strain evidence="2 3">JBS-8-11-1</strain>
    </source>
</reference>
<protein>
    <submittedName>
        <fullName evidence="2">Uncharacterized protein</fullName>
    </submittedName>
</protein>
<proteinExistence type="predicted"/>
<gene>
    <name evidence="2" type="ORF">CYQ91_11075</name>
</gene>
<evidence type="ECO:0000313" key="3">
    <source>
        <dbReference type="Proteomes" id="UP000283878"/>
    </source>
</evidence>
<dbReference type="AlphaFoldDB" id="A0AAX1XN11"/>
<name>A0AAX1XN11_9VIBR</name>
<feature type="region of interest" description="Disordered" evidence="1">
    <location>
        <begin position="1"/>
        <end position="21"/>
    </location>
</feature>
<sequence length="79" mass="8998">MTHSDILNLKGAQTKRQHSKYLEPKVLKKTADTGPEKVGLQQQEWSDSGMSFDRFSDTWSKTATRRSLQSARIIAKLSF</sequence>
<comment type="caution">
    <text evidence="2">The sequence shown here is derived from an EMBL/GenBank/DDBJ whole genome shotgun (WGS) entry which is preliminary data.</text>
</comment>